<dbReference type="GO" id="GO:0005938">
    <property type="term" value="C:cell cortex"/>
    <property type="evidence" value="ECO:0007669"/>
    <property type="project" value="TreeGrafter"/>
</dbReference>
<proteinExistence type="predicted"/>
<dbReference type="Pfam" id="PF00595">
    <property type="entry name" value="PDZ"/>
    <property type="match status" value="1"/>
</dbReference>
<evidence type="ECO:0000313" key="3">
    <source>
        <dbReference type="Proteomes" id="UP000261620"/>
    </source>
</evidence>
<dbReference type="STRING" id="94237.ENSMMOP00000008468"/>
<dbReference type="GO" id="GO:0045197">
    <property type="term" value="P:establishment or maintenance of epithelial cell apical/basal polarity"/>
    <property type="evidence" value="ECO:0007669"/>
    <property type="project" value="TreeGrafter"/>
</dbReference>
<dbReference type="GO" id="GO:0007155">
    <property type="term" value="P:cell adhesion"/>
    <property type="evidence" value="ECO:0007669"/>
    <property type="project" value="TreeGrafter"/>
</dbReference>
<evidence type="ECO:0000259" key="1">
    <source>
        <dbReference type="PROSITE" id="PS50106"/>
    </source>
</evidence>
<dbReference type="AlphaFoldDB" id="A0A3Q3W340"/>
<dbReference type="Ensembl" id="ENSMMOT00000008622.1">
    <property type="protein sequence ID" value="ENSMMOP00000008468.1"/>
    <property type="gene ID" value="ENSMMOG00000006554.1"/>
</dbReference>
<dbReference type="Proteomes" id="UP000261620">
    <property type="component" value="Unplaced"/>
</dbReference>
<dbReference type="GO" id="GO:0035091">
    <property type="term" value="F:phosphatidylinositol binding"/>
    <property type="evidence" value="ECO:0007669"/>
    <property type="project" value="TreeGrafter"/>
</dbReference>
<dbReference type="CDD" id="cd23058">
    <property type="entry name" value="PDZ2_Par3-like"/>
    <property type="match status" value="1"/>
</dbReference>
<dbReference type="SMART" id="SM00228">
    <property type="entry name" value="PDZ"/>
    <property type="match status" value="1"/>
</dbReference>
<reference evidence="2" key="2">
    <citation type="submission" date="2025-09" db="UniProtKB">
        <authorList>
            <consortium name="Ensembl"/>
        </authorList>
    </citation>
    <scope>IDENTIFICATION</scope>
</reference>
<dbReference type="InterPro" id="IPR001478">
    <property type="entry name" value="PDZ"/>
</dbReference>
<organism evidence="2 3">
    <name type="scientific">Mola mola</name>
    <name type="common">Ocean sunfish</name>
    <name type="synonym">Tetraodon mola</name>
    <dbReference type="NCBI Taxonomy" id="94237"/>
    <lineage>
        <taxon>Eukaryota</taxon>
        <taxon>Metazoa</taxon>
        <taxon>Chordata</taxon>
        <taxon>Craniata</taxon>
        <taxon>Vertebrata</taxon>
        <taxon>Euteleostomi</taxon>
        <taxon>Actinopterygii</taxon>
        <taxon>Neopterygii</taxon>
        <taxon>Teleostei</taxon>
        <taxon>Neoteleostei</taxon>
        <taxon>Acanthomorphata</taxon>
        <taxon>Eupercaria</taxon>
        <taxon>Tetraodontiformes</taxon>
        <taxon>Molidae</taxon>
        <taxon>Mola</taxon>
    </lineage>
</organism>
<dbReference type="PROSITE" id="PS50106">
    <property type="entry name" value="PDZ"/>
    <property type="match status" value="1"/>
</dbReference>
<protein>
    <recommendedName>
        <fullName evidence="1">PDZ domain-containing protein</fullName>
    </recommendedName>
</protein>
<accession>A0A3Q3W340</accession>
<dbReference type="InterPro" id="IPR052213">
    <property type="entry name" value="PAR3"/>
</dbReference>
<dbReference type="GO" id="GO:0005912">
    <property type="term" value="C:adherens junction"/>
    <property type="evidence" value="ECO:0007669"/>
    <property type="project" value="TreeGrafter"/>
</dbReference>
<dbReference type="GO" id="GO:0008104">
    <property type="term" value="P:intracellular protein localization"/>
    <property type="evidence" value="ECO:0007669"/>
    <property type="project" value="TreeGrafter"/>
</dbReference>
<dbReference type="InterPro" id="IPR036034">
    <property type="entry name" value="PDZ_sf"/>
</dbReference>
<dbReference type="GO" id="GO:0000226">
    <property type="term" value="P:microtubule cytoskeleton organization"/>
    <property type="evidence" value="ECO:0007669"/>
    <property type="project" value="TreeGrafter"/>
</dbReference>
<dbReference type="GO" id="GO:0043296">
    <property type="term" value="C:apical junction complex"/>
    <property type="evidence" value="ECO:0007669"/>
    <property type="project" value="TreeGrafter"/>
</dbReference>
<dbReference type="FunFam" id="2.30.42.10:FF:000011">
    <property type="entry name" value="partitioning defective 3 homolog isoform X1"/>
    <property type="match status" value="1"/>
</dbReference>
<dbReference type="PANTHER" id="PTHR16484">
    <property type="entry name" value="PARTITIONING DEFECTIVE 3 RELATED"/>
    <property type="match status" value="1"/>
</dbReference>
<dbReference type="Gene3D" id="2.30.42.10">
    <property type="match status" value="1"/>
</dbReference>
<feature type="domain" description="PDZ" evidence="1">
    <location>
        <begin position="12"/>
        <end position="87"/>
    </location>
</feature>
<evidence type="ECO:0000313" key="2">
    <source>
        <dbReference type="Ensembl" id="ENSMMOP00000008468.1"/>
    </source>
</evidence>
<sequence>MGLMSPMALCDAVSFVVPTGREGLGFTVVTRDSSVHGPGPILVKNILPRGAAVKDGRLQPGDRILEVNGVDMTGHSQEELVGMLRSTRQGESVCVVVARQEEIFLPRELVRDEQTNTNYGSMLNLHTVSRLSYPLLCRI</sequence>
<dbReference type="GO" id="GO:0051660">
    <property type="term" value="P:establishment of centrosome localization"/>
    <property type="evidence" value="ECO:0007669"/>
    <property type="project" value="TreeGrafter"/>
</dbReference>
<dbReference type="SUPFAM" id="SSF50156">
    <property type="entry name" value="PDZ domain-like"/>
    <property type="match status" value="1"/>
</dbReference>
<dbReference type="GO" id="GO:0030010">
    <property type="term" value="P:establishment of cell polarity"/>
    <property type="evidence" value="ECO:0007669"/>
    <property type="project" value="TreeGrafter"/>
</dbReference>
<dbReference type="OMA" id="CKRNISD"/>
<reference evidence="2" key="1">
    <citation type="submission" date="2025-08" db="UniProtKB">
        <authorList>
            <consortium name="Ensembl"/>
        </authorList>
    </citation>
    <scope>IDENTIFICATION</scope>
</reference>
<dbReference type="GO" id="GO:0016324">
    <property type="term" value="C:apical plasma membrane"/>
    <property type="evidence" value="ECO:0007669"/>
    <property type="project" value="TreeGrafter"/>
</dbReference>
<dbReference type="PANTHER" id="PTHR16484:SF4">
    <property type="entry name" value="PARTITIONING DEFECTIVE 3 HOMOLOG B"/>
    <property type="match status" value="1"/>
</dbReference>
<name>A0A3Q3W340_MOLML</name>
<keyword evidence="3" id="KW-1185">Reference proteome</keyword>